<dbReference type="OrthoDB" id="9794407at2"/>
<proteinExistence type="inferred from homology"/>
<dbReference type="Proteomes" id="UP000199437">
    <property type="component" value="Unassembled WGS sequence"/>
</dbReference>
<name>A0A1I0QZR5_9BACT</name>
<sequence>MERVAVIGSGDLGFQISRMLMEDDRFDFIGFYDDFEKVGTKKYGFQVMGNIASLKEHFTKGTFDSVLLGIGYNHMVLREQLYEELSTDIPFATFIHSTSFIDSSASIADGVILYPGCIIDQRVKVGVNCILNLGCTIAHDTTIGAHSFLSPRVALAGFINVGPKVNLGINTIVIDNIDICANTRTGGGAVVTKNIESSGLYLGVPAKLINK</sequence>
<evidence type="ECO:0000256" key="1">
    <source>
        <dbReference type="ARBA" id="ARBA00007274"/>
    </source>
</evidence>
<dbReference type="InterPro" id="IPR041561">
    <property type="entry name" value="PglD_N"/>
</dbReference>
<dbReference type="Gene3D" id="3.40.50.20">
    <property type="match status" value="1"/>
</dbReference>
<dbReference type="STRING" id="1267423.SAMN05216290_2967"/>
<feature type="site" description="Increases basicity of active site His" evidence="2">
    <location>
        <position position="140"/>
    </location>
</feature>
<keyword evidence="5" id="KW-0808">Transferase</keyword>
<organism evidence="5 6">
    <name type="scientific">Roseivirga pacifica</name>
    <dbReference type="NCBI Taxonomy" id="1267423"/>
    <lineage>
        <taxon>Bacteria</taxon>
        <taxon>Pseudomonadati</taxon>
        <taxon>Bacteroidota</taxon>
        <taxon>Cytophagia</taxon>
        <taxon>Cytophagales</taxon>
        <taxon>Roseivirgaceae</taxon>
        <taxon>Roseivirga</taxon>
    </lineage>
</organism>
<dbReference type="InterPro" id="IPR011004">
    <property type="entry name" value="Trimer_LpxA-like_sf"/>
</dbReference>
<dbReference type="NCBIfam" id="TIGR03570">
    <property type="entry name" value="NeuD_NnaD"/>
    <property type="match status" value="1"/>
</dbReference>
<dbReference type="CDD" id="cd03360">
    <property type="entry name" value="LbH_AT_putative"/>
    <property type="match status" value="1"/>
</dbReference>
<dbReference type="GO" id="GO:0016746">
    <property type="term" value="F:acyltransferase activity"/>
    <property type="evidence" value="ECO:0007669"/>
    <property type="project" value="UniProtKB-KW"/>
</dbReference>
<dbReference type="RefSeq" id="WP_090259343.1">
    <property type="nucleotide sequence ID" value="NZ_FOIR01000002.1"/>
</dbReference>
<dbReference type="PANTHER" id="PTHR43300:SF7">
    <property type="entry name" value="UDP-N-ACETYLBACILLOSAMINE N-ACETYLTRANSFERASE"/>
    <property type="match status" value="1"/>
</dbReference>
<reference evidence="6" key="1">
    <citation type="submission" date="2016-10" db="EMBL/GenBank/DDBJ databases">
        <authorList>
            <person name="Varghese N."/>
            <person name="Submissions S."/>
        </authorList>
    </citation>
    <scope>NUCLEOTIDE SEQUENCE [LARGE SCALE GENOMIC DNA]</scope>
    <source>
        <strain evidence="6">CGMCC 1.12402</strain>
    </source>
</reference>
<feature type="domain" description="PglD N-terminal" evidence="4">
    <location>
        <begin position="3"/>
        <end position="85"/>
    </location>
</feature>
<dbReference type="InterPro" id="IPR020019">
    <property type="entry name" value="AcTrfase_PglD-like"/>
</dbReference>
<dbReference type="InterPro" id="IPR050179">
    <property type="entry name" value="Trans_hexapeptide_repeat"/>
</dbReference>
<dbReference type="SUPFAM" id="SSF51161">
    <property type="entry name" value="Trimeric LpxA-like enzymes"/>
    <property type="match status" value="1"/>
</dbReference>
<evidence type="ECO:0000256" key="2">
    <source>
        <dbReference type="PIRSR" id="PIRSR620019-1"/>
    </source>
</evidence>
<protein>
    <submittedName>
        <fullName evidence="5">Sugar O-acyltransferase, sialic acid O-acetyltransferase NeuD family</fullName>
    </submittedName>
</protein>
<comment type="similarity">
    <text evidence="1">Belongs to the transferase hexapeptide repeat family.</text>
</comment>
<evidence type="ECO:0000256" key="3">
    <source>
        <dbReference type="PIRSR" id="PIRSR620019-2"/>
    </source>
</evidence>
<gene>
    <name evidence="5" type="ORF">SAMN05216290_2967</name>
</gene>
<evidence type="ECO:0000313" key="6">
    <source>
        <dbReference type="Proteomes" id="UP000199437"/>
    </source>
</evidence>
<keyword evidence="6" id="KW-1185">Reference proteome</keyword>
<keyword evidence="5" id="KW-0012">Acyltransferase</keyword>
<evidence type="ECO:0000313" key="5">
    <source>
        <dbReference type="EMBL" id="SEW33204.1"/>
    </source>
</evidence>
<dbReference type="Pfam" id="PF17836">
    <property type="entry name" value="PglD_N"/>
    <property type="match status" value="1"/>
</dbReference>
<accession>A0A1I0QZR5</accession>
<feature type="active site" description="Proton acceptor" evidence="2">
    <location>
        <position position="139"/>
    </location>
</feature>
<feature type="binding site" evidence="3">
    <location>
        <position position="187"/>
    </location>
    <ligand>
        <name>acetyl-CoA</name>
        <dbReference type="ChEBI" id="CHEBI:57288"/>
    </ligand>
</feature>
<dbReference type="EMBL" id="FOIR01000002">
    <property type="protein sequence ID" value="SEW33204.1"/>
    <property type="molecule type" value="Genomic_DNA"/>
</dbReference>
<dbReference type="GeneID" id="99987651"/>
<dbReference type="PANTHER" id="PTHR43300">
    <property type="entry name" value="ACETYLTRANSFERASE"/>
    <property type="match status" value="1"/>
</dbReference>
<dbReference type="AlphaFoldDB" id="A0A1I0QZR5"/>
<evidence type="ECO:0000259" key="4">
    <source>
        <dbReference type="Pfam" id="PF17836"/>
    </source>
</evidence>
<feature type="binding site" evidence="3">
    <location>
        <position position="169"/>
    </location>
    <ligand>
        <name>acetyl-CoA</name>
        <dbReference type="ChEBI" id="CHEBI:57288"/>
    </ligand>
</feature>
<dbReference type="Gene3D" id="2.160.10.10">
    <property type="entry name" value="Hexapeptide repeat proteins"/>
    <property type="match status" value="1"/>
</dbReference>